<protein>
    <submittedName>
        <fullName evidence="1">Uncharacterized protein</fullName>
    </submittedName>
</protein>
<accession>A0ACC0ZU22</accession>
<dbReference type="Proteomes" id="UP001164250">
    <property type="component" value="Chromosome 13"/>
</dbReference>
<sequence>MERQNLEEGLQATLLESKPNGTGIDCSNTQSLSLPPPSSSSVTGVLVFSTLVAVCGYSCYGFAVGYSSPAESGIMEELGLSVAAYSVFGSIMTVGGMLGAILSGRIADILGRKLAMLFSEIFCTLGWFAIVFAKDVLWLDLGRLSIGFGVGLISYVPVYIAEITPRDLRGVFTAFTQLMNTFGFSLVFFIGNDISWRTLALVGATPCLLQIVTLFFIPESPRWLAKVGREKEFETALQRLRGEIADISQEAADIRENLENFHQGSGTRSLELFQRRYINFLIIGVGLVFLQQLAGVSGMTYYADSIFEKAGVSTSLGSTLVAIAAIPATVVGVLLMDKAGRKPLLLISAAGMCICLFLIGLAFCFQGIPHLEHLTPILVLIGLLGNTLANSVGMSGIPWVIMSEIFPMNVKATGGSLVTFVCWSCSWVMTYTFNFMMEWSSAGTFFMFSGVNLANVIFIAKMYSVFGSIMTVGGMLGAILSGRIADILGRRLAAMLFSEIFCTLGWFAIVFAKDVLWLDLRRLSIGFGVGLISYVPVYIAEITPRDLRGVFTAFTQLMNTFGFSLVFFIGNDISWHTLALVGSIPCLLQIVTLFFIPESPRWLAKVGREKEFETALQRLRGEIADISQEAADIRQLAGVSGMTCYADSIFEKAGVSTSLGSTLVAIAAVVTRLLVISAAGMCIFLFLIGLAFCFQGIPHLEDLTPILVLIGILGNTLANSVGMSGIPWVIMSEIFPMNVKATGGRPGDLCLLVMLLGYDLHFQLYDGMELCRIYHTAAGTFFISSGVNLANVIFIAKMVPGD</sequence>
<evidence type="ECO:0000313" key="1">
    <source>
        <dbReference type="EMBL" id="KAJ0078549.1"/>
    </source>
</evidence>
<evidence type="ECO:0000313" key="2">
    <source>
        <dbReference type="Proteomes" id="UP001164250"/>
    </source>
</evidence>
<dbReference type="EMBL" id="CM047909">
    <property type="protein sequence ID" value="KAJ0078549.1"/>
    <property type="molecule type" value="Genomic_DNA"/>
</dbReference>
<keyword evidence="2" id="KW-1185">Reference proteome</keyword>
<comment type="caution">
    <text evidence="1">The sequence shown here is derived from an EMBL/GenBank/DDBJ whole genome shotgun (WGS) entry which is preliminary data.</text>
</comment>
<name>A0ACC0ZU22_9ROSI</name>
<reference evidence="2" key="1">
    <citation type="journal article" date="2023" name="G3 (Bethesda)">
        <title>Genome assembly and association tests identify interacting loci associated with vigor, precocity, and sex in interspecific pistachio rootstocks.</title>
        <authorList>
            <person name="Palmer W."/>
            <person name="Jacygrad E."/>
            <person name="Sagayaradj S."/>
            <person name="Cavanaugh K."/>
            <person name="Han R."/>
            <person name="Bertier L."/>
            <person name="Beede B."/>
            <person name="Kafkas S."/>
            <person name="Golino D."/>
            <person name="Preece J."/>
            <person name="Michelmore R."/>
        </authorList>
    </citation>
    <scope>NUCLEOTIDE SEQUENCE [LARGE SCALE GENOMIC DNA]</scope>
</reference>
<organism evidence="1 2">
    <name type="scientific">Pistacia atlantica</name>
    <dbReference type="NCBI Taxonomy" id="434234"/>
    <lineage>
        <taxon>Eukaryota</taxon>
        <taxon>Viridiplantae</taxon>
        <taxon>Streptophyta</taxon>
        <taxon>Embryophyta</taxon>
        <taxon>Tracheophyta</taxon>
        <taxon>Spermatophyta</taxon>
        <taxon>Magnoliopsida</taxon>
        <taxon>eudicotyledons</taxon>
        <taxon>Gunneridae</taxon>
        <taxon>Pentapetalae</taxon>
        <taxon>rosids</taxon>
        <taxon>malvids</taxon>
        <taxon>Sapindales</taxon>
        <taxon>Anacardiaceae</taxon>
        <taxon>Pistacia</taxon>
    </lineage>
</organism>
<gene>
    <name evidence="1" type="ORF">Patl1_22736</name>
</gene>
<proteinExistence type="predicted"/>